<keyword evidence="18" id="KW-1185">Reference proteome</keyword>
<dbReference type="InterPro" id="IPR006575">
    <property type="entry name" value="RWD_dom"/>
</dbReference>
<feature type="coiled-coil region" evidence="13">
    <location>
        <begin position="169"/>
        <end position="215"/>
    </location>
</feature>
<evidence type="ECO:0000256" key="3">
    <source>
        <dbReference type="ARBA" id="ARBA00022679"/>
    </source>
</evidence>
<gene>
    <name evidence="17" type="ORF">AZE42_04339</name>
</gene>
<evidence type="ECO:0000256" key="10">
    <source>
        <dbReference type="PIRSR" id="PIRSR000660-1"/>
    </source>
</evidence>
<evidence type="ECO:0000313" key="18">
    <source>
        <dbReference type="Proteomes" id="UP000183567"/>
    </source>
</evidence>
<keyword evidence="13" id="KW-0175">Coiled coil</keyword>
<feature type="compositionally biased region" description="Acidic residues" evidence="14">
    <location>
        <begin position="783"/>
        <end position="796"/>
    </location>
</feature>
<dbReference type="EC" id="2.7.11.1" evidence="1"/>
<evidence type="ECO:0000256" key="2">
    <source>
        <dbReference type="ARBA" id="ARBA00022527"/>
    </source>
</evidence>
<dbReference type="SUPFAM" id="SSF55681">
    <property type="entry name" value="Class II aaRS and biotin synthetases"/>
    <property type="match status" value="1"/>
</dbReference>
<dbReference type="SMART" id="SM00220">
    <property type="entry name" value="S_TKc"/>
    <property type="match status" value="1"/>
</dbReference>
<dbReference type="InterPro" id="IPR016255">
    <property type="entry name" value="Gcn2"/>
</dbReference>
<feature type="compositionally biased region" description="Low complexity" evidence="14">
    <location>
        <begin position="718"/>
        <end position="739"/>
    </location>
</feature>
<evidence type="ECO:0000256" key="11">
    <source>
        <dbReference type="PIRSR" id="PIRSR000660-2"/>
    </source>
</evidence>
<dbReference type="GO" id="GO:0005634">
    <property type="term" value="C:nucleus"/>
    <property type="evidence" value="ECO:0007669"/>
    <property type="project" value="TreeGrafter"/>
</dbReference>
<dbReference type="SUPFAM" id="SSF54495">
    <property type="entry name" value="UBC-like"/>
    <property type="match status" value="1"/>
</dbReference>
<sequence length="1638" mass="185096">MFQLLPSAGCGCSLLEQVVDTKCMSDFVEYQVTMETTEELQQLEITALKSIYDTDFFEPPPPKAWKGAARLPEFIIKVTHPDPTHASKAYFHLHTKLPKTYPTLATPAFTIQKPTRGINHEHEVALQKAIHAEAQKLRGSEMVFQIITSTQEWLADHVHPPIEASGSLATEMTRRAIEEERERKQREEEEAERAVELAAQRAEQLQEQIQADAQRHLLAKEMKYKAARRRAQSDATEVPSSGDTLTESFPNEIEFRGVRFNAVKMFHPRKGAFKSYFGIVLVHHVYHVEEECLGITYLADPLCDDVNATLPLEVHTIDFNSDYYTSSQGKKKLAVAEAEIQKLINIHHPNLLSTLAVKLNFPHSRTPPRLIILSEQRPALTLQDVLEDCERLREDRASEYLGQILSALNAVHSADIVHRGLDISCVYLATRENRTHSKMVRIGKVGYHARLKDYHKSNPFGTGMSTVNEDESIRPTPWLSKDVLESVLSYTRSRDIHSVGVIFMQMVNGRDVMRQFSDPKEAVQAGNPLSCCILYLSLLYASAALSPTLQACALNMLVHAKKVSCLSLLAELASAAPLQSPRRVGSPTVIPFVGNGNADSLLLYFSCLPRSTDVRTPKPNGYFGSPEKDYFVPQRFAPASRWKEDWEELELLGRGAFGSVVKARNRIDSRIYAVKKIRLRSDKDDNKLFREVNALSKLSHRFIVRYYTTWVEFNEPNSSRTSSYSDTGSDSGTESGMTSVPQSHEREKSDPFKVKMEDLDDYSSDKTSFPSIHFTRSEIMDDNREDDDEEDDDSDGEFGNLFSSEYITDVEVDVPKDTIQPRTLYIQMEFVERQTLKERVAEDLSEEEAWRLFYQILDALVHMGSMGILHRDIKLTNIFIVGDFGLATSSLAAVDPSDLSPSVVHSDSELTFEVGTKLYIAPEVQSRKRGPRNHSKADMYSLGIVFFEMNYSFSTGAERIAVLEDLRKPEVYFPRDWDAQRSRQKQIIASLLRHDPAQRPTALELSQSPLLPPRVEDEYFRGALQMMTKPDSPYHQGVLSALFSRPVDLVRSHLYDLEAETPEHAHLNEVVENRVAAIFRLHGAVNMEPPLLVPSTEESQTHATFIDRHGELVCLPNNALVPFARLAARDGARRIKRFHIANIYRPKRVIPSFLEINCLTSFPNLAQNYEIHISHSKVVDLALNRIPEELRSSVIDIINLSKSTASQKRASLLKKGLLRSTTDELEALAEIDEDIDALLSKLEKVSPTLVTVMKPAVEEVKETIQFATSAGFSFPVFFHPLMWGAHHMHFKEGVRIEVVRRTRRLDVLAAAGRYDNLIAQYSTAKSRSDPPICAFAVQIALEKITVVLAAFQSTSVKALVKEQRSFGFWSPRRCDVYILSYQPGYLQDRLEVASLLWQNNISADIMYDASLMEFEHESHADLSREGILFAIYPRPRTVRREQAAFKVKSILKGTEYEVSRQDLVGWLQHQIAEQKRIDLATSGSSAYPDVLTAPIPSKDASSTPEVQLILPIDAKKQRKHVKQILLDRGNTDDNHSISKITDRCLAYEKAGDIKVAMQHGMPMLAVDVPNAVFDALVRSASWITDEEAWKGITVSMPTVHMPYAHQIREAAAKRKAEGLPYLLLYATREERMQILTLN</sequence>
<dbReference type="GO" id="GO:0005524">
    <property type="term" value="F:ATP binding"/>
    <property type="evidence" value="ECO:0007669"/>
    <property type="project" value="UniProtKB-UniRule"/>
</dbReference>
<organism evidence="17 18">
    <name type="scientific">Rhizopogon vesiculosus</name>
    <dbReference type="NCBI Taxonomy" id="180088"/>
    <lineage>
        <taxon>Eukaryota</taxon>
        <taxon>Fungi</taxon>
        <taxon>Dikarya</taxon>
        <taxon>Basidiomycota</taxon>
        <taxon>Agaricomycotina</taxon>
        <taxon>Agaricomycetes</taxon>
        <taxon>Agaricomycetidae</taxon>
        <taxon>Boletales</taxon>
        <taxon>Suillineae</taxon>
        <taxon>Rhizopogonaceae</taxon>
        <taxon>Rhizopogon</taxon>
    </lineage>
</organism>
<dbReference type="InterPro" id="IPR000719">
    <property type="entry name" value="Prot_kinase_dom"/>
</dbReference>
<comment type="catalytic activity">
    <reaction evidence="8">
        <text>L-threonyl-[protein] + ATP = O-phospho-L-threonyl-[protein] + ADP + H(+)</text>
        <dbReference type="Rhea" id="RHEA:46608"/>
        <dbReference type="Rhea" id="RHEA-COMP:11060"/>
        <dbReference type="Rhea" id="RHEA-COMP:11605"/>
        <dbReference type="ChEBI" id="CHEBI:15378"/>
        <dbReference type="ChEBI" id="CHEBI:30013"/>
        <dbReference type="ChEBI" id="CHEBI:30616"/>
        <dbReference type="ChEBI" id="CHEBI:61977"/>
        <dbReference type="ChEBI" id="CHEBI:456216"/>
        <dbReference type="EC" id="2.7.11.1"/>
    </reaction>
</comment>
<reference evidence="17 18" key="1">
    <citation type="submission" date="2016-03" db="EMBL/GenBank/DDBJ databases">
        <title>Comparative genomics of the ectomycorrhizal sister species Rhizopogon vinicolor and Rhizopogon vesiculosus (Basidiomycota: Boletales) reveals a divergence of the mating type B locus.</title>
        <authorList>
            <person name="Mujic A.B."/>
            <person name="Kuo A."/>
            <person name="Tritt A."/>
            <person name="Lipzen A."/>
            <person name="Chen C."/>
            <person name="Johnson J."/>
            <person name="Sharma A."/>
            <person name="Barry K."/>
            <person name="Grigoriev I.V."/>
            <person name="Spatafora J.W."/>
        </authorList>
    </citation>
    <scope>NUCLEOTIDE SEQUENCE [LARGE SCALE GENOMIC DNA]</scope>
    <source>
        <strain evidence="17 18">AM-OR11-056</strain>
    </source>
</reference>
<dbReference type="SMART" id="SM00591">
    <property type="entry name" value="RWD"/>
    <property type="match status" value="1"/>
</dbReference>
<comment type="caution">
    <text evidence="17">The sequence shown here is derived from an EMBL/GenBank/DDBJ whole genome shotgun (WGS) entry which is preliminary data.</text>
</comment>
<dbReference type="Gene3D" id="3.40.50.800">
    <property type="entry name" value="Anticodon-binding domain"/>
    <property type="match status" value="1"/>
</dbReference>
<feature type="binding site" evidence="11">
    <location>
        <begin position="652"/>
        <end position="660"/>
    </location>
    <ligand>
        <name>ATP</name>
        <dbReference type="ChEBI" id="CHEBI:30616"/>
    </ligand>
</feature>
<dbReference type="InterPro" id="IPR017441">
    <property type="entry name" value="Protein_kinase_ATP_BS"/>
</dbReference>
<keyword evidence="3" id="KW-0808">Transferase</keyword>
<keyword evidence="6 11" id="KW-0067">ATP-binding</keyword>
<dbReference type="Gene3D" id="3.30.200.20">
    <property type="entry name" value="Phosphorylase Kinase, domain 1"/>
    <property type="match status" value="1"/>
</dbReference>
<feature type="domain" description="Protein kinase" evidence="15">
    <location>
        <begin position="646"/>
        <end position="1011"/>
    </location>
</feature>
<dbReference type="STRING" id="180088.A0A1J8PX91"/>
<evidence type="ECO:0000256" key="12">
    <source>
        <dbReference type="PROSITE-ProRule" id="PRU10141"/>
    </source>
</evidence>
<dbReference type="Gene3D" id="3.10.110.10">
    <property type="entry name" value="Ubiquitin Conjugating Enzyme"/>
    <property type="match status" value="1"/>
</dbReference>
<dbReference type="GO" id="GO:0004694">
    <property type="term" value="F:eukaryotic translation initiation factor 2alpha kinase activity"/>
    <property type="evidence" value="ECO:0007669"/>
    <property type="project" value="InterPro"/>
</dbReference>
<comment type="catalytic activity">
    <reaction evidence="9">
        <text>L-seryl-[protein] + ATP = O-phospho-L-seryl-[protein] + ADP + H(+)</text>
        <dbReference type="Rhea" id="RHEA:17989"/>
        <dbReference type="Rhea" id="RHEA-COMP:9863"/>
        <dbReference type="Rhea" id="RHEA-COMP:11604"/>
        <dbReference type="ChEBI" id="CHEBI:15378"/>
        <dbReference type="ChEBI" id="CHEBI:29999"/>
        <dbReference type="ChEBI" id="CHEBI:30616"/>
        <dbReference type="ChEBI" id="CHEBI:83421"/>
        <dbReference type="ChEBI" id="CHEBI:456216"/>
        <dbReference type="EC" id="2.7.11.1"/>
    </reaction>
</comment>
<feature type="binding site" evidence="12">
    <location>
        <position position="676"/>
    </location>
    <ligand>
        <name>ATP</name>
        <dbReference type="ChEBI" id="CHEBI:30616"/>
    </ligand>
</feature>
<dbReference type="InterPro" id="IPR050339">
    <property type="entry name" value="CC_SR_Kinase"/>
</dbReference>
<keyword evidence="2" id="KW-0723">Serine/threonine-protein kinase</keyword>
<dbReference type="InterPro" id="IPR045864">
    <property type="entry name" value="aa-tRNA-synth_II/BPL/LPL"/>
</dbReference>
<feature type="region of interest" description="Disordered" evidence="14">
    <location>
        <begin position="774"/>
        <end position="798"/>
    </location>
</feature>
<dbReference type="InterPro" id="IPR024435">
    <property type="entry name" value="HisRS-related_dom"/>
</dbReference>
<feature type="binding site" evidence="11">
    <location>
        <position position="675"/>
    </location>
    <ligand>
        <name>ATP</name>
        <dbReference type="ChEBI" id="CHEBI:30616"/>
    </ligand>
</feature>
<evidence type="ECO:0000313" key="17">
    <source>
        <dbReference type="EMBL" id="OJA12355.1"/>
    </source>
</evidence>
<dbReference type="Gene3D" id="1.10.510.10">
    <property type="entry name" value="Transferase(Phosphotransferase) domain 1"/>
    <property type="match status" value="2"/>
</dbReference>
<dbReference type="PROSITE" id="PS00108">
    <property type="entry name" value="PROTEIN_KINASE_ST"/>
    <property type="match status" value="1"/>
</dbReference>
<evidence type="ECO:0000256" key="13">
    <source>
        <dbReference type="SAM" id="Coils"/>
    </source>
</evidence>
<dbReference type="PIRSF" id="PIRSF000660">
    <property type="entry name" value="Ser/Thr_PK_GCN2"/>
    <property type="match status" value="1"/>
</dbReference>
<dbReference type="PANTHER" id="PTHR11042">
    <property type="entry name" value="EUKARYOTIC TRANSLATION INITIATION FACTOR 2-ALPHA KINASE EIF2-ALPHA KINASE -RELATED"/>
    <property type="match status" value="1"/>
</dbReference>
<dbReference type="PROSITE" id="PS50908">
    <property type="entry name" value="RWD"/>
    <property type="match status" value="1"/>
</dbReference>
<feature type="compositionally biased region" description="Basic and acidic residues" evidence="14">
    <location>
        <begin position="743"/>
        <end position="755"/>
    </location>
</feature>
<dbReference type="PANTHER" id="PTHR11042:SF136">
    <property type="entry name" value="EIF-2-ALPHA KINASE GCN2"/>
    <property type="match status" value="1"/>
</dbReference>
<evidence type="ECO:0000259" key="16">
    <source>
        <dbReference type="PROSITE" id="PS50908"/>
    </source>
</evidence>
<evidence type="ECO:0000256" key="5">
    <source>
        <dbReference type="ARBA" id="ARBA00022777"/>
    </source>
</evidence>
<name>A0A1J8PX91_9AGAM</name>
<keyword evidence="5" id="KW-0418">Kinase</keyword>
<feature type="domain" description="RWD" evidence="16">
    <location>
        <begin position="43"/>
        <end position="157"/>
    </location>
</feature>
<dbReference type="InterPro" id="IPR008271">
    <property type="entry name" value="Ser/Thr_kinase_AS"/>
</dbReference>
<evidence type="ECO:0000256" key="4">
    <source>
        <dbReference type="ARBA" id="ARBA00022741"/>
    </source>
</evidence>
<dbReference type="Proteomes" id="UP000183567">
    <property type="component" value="Unassembled WGS sequence"/>
</dbReference>
<dbReference type="OrthoDB" id="341578at2759"/>
<keyword evidence="4 11" id="KW-0547">Nucleotide-binding</keyword>
<dbReference type="PROSITE" id="PS00107">
    <property type="entry name" value="PROTEIN_KINASE_ATP"/>
    <property type="match status" value="1"/>
</dbReference>
<dbReference type="Pfam" id="PF12745">
    <property type="entry name" value="HGTP_anticodon2"/>
    <property type="match status" value="1"/>
</dbReference>
<dbReference type="GO" id="GO:0000077">
    <property type="term" value="P:DNA damage checkpoint signaling"/>
    <property type="evidence" value="ECO:0007669"/>
    <property type="project" value="InterPro"/>
</dbReference>
<dbReference type="InterPro" id="IPR036621">
    <property type="entry name" value="Anticodon-bd_dom_sf"/>
</dbReference>
<evidence type="ECO:0000256" key="14">
    <source>
        <dbReference type="SAM" id="MobiDB-lite"/>
    </source>
</evidence>
<evidence type="ECO:0000256" key="7">
    <source>
        <dbReference type="ARBA" id="ARBA00037982"/>
    </source>
</evidence>
<protein>
    <recommendedName>
        <fullName evidence="1">non-specific serine/threonine protein kinase</fullName>
        <ecNumber evidence="1">2.7.11.1</ecNumber>
    </recommendedName>
</protein>
<comment type="similarity">
    <text evidence="7">Belongs to the protein kinase superfamily. Ser/Thr protein kinase family. GCN2 subfamily.</text>
</comment>
<accession>A0A1J8PX91</accession>
<evidence type="ECO:0000256" key="9">
    <source>
        <dbReference type="ARBA" id="ARBA00048679"/>
    </source>
</evidence>
<proteinExistence type="inferred from homology"/>
<evidence type="ECO:0000256" key="6">
    <source>
        <dbReference type="ARBA" id="ARBA00022840"/>
    </source>
</evidence>
<dbReference type="EMBL" id="LVVM01004688">
    <property type="protein sequence ID" value="OJA12355.1"/>
    <property type="molecule type" value="Genomic_DNA"/>
</dbReference>
<dbReference type="InterPro" id="IPR011009">
    <property type="entry name" value="Kinase-like_dom_sf"/>
</dbReference>
<evidence type="ECO:0000256" key="1">
    <source>
        <dbReference type="ARBA" id="ARBA00012513"/>
    </source>
</evidence>
<evidence type="ECO:0000256" key="8">
    <source>
        <dbReference type="ARBA" id="ARBA00047899"/>
    </source>
</evidence>
<dbReference type="PROSITE" id="PS50011">
    <property type="entry name" value="PROTEIN_KINASE_DOM"/>
    <property type="match status" value="2"/>
</dbReference>
<feature type="domain" description="Protein kinase" evidence="15">
    <location>
        <begin position="266"/>
        <end position="593"/>
    </location>
</feature>
<evidence type="ECO:0000259" key="15">
    <source>
        <dbReference type="PROSITE" id="PS50011"/>
    </source>
</evidence>
<dbReference type="CDD" id="cd23823">
    <property type="entry name" value="RWD_GCN2"/>
    <property type="match status" value="1"/>
</dbReference>
<dbReference type="Gene3D" id="3.30.930.10">
    <property type="entry name" value="Bira Bifunctional Protein, Domain 2"/>
    <property type="match status" value="2"/>
</dbReference>
<dbReference type="InterPro" id="IPR016135">
    <property type="entry name" value="UBQ-conjugating_enzyme/RWD"/>
</dbReference>
<dbReference type="Pfam" id="PF05773">
    <property type="entry name" value="RWD"/>
    <property type="match status" value="1"/>
</dbReference>
<dbReference type="Pfam" id="PF00069">
    <property type="entry name" value="Pkinase"/>
    <property type="match status" value="3"/>
</dbReference>
<feature type="region of interest" description="Disordered" evidence="14">
    <location>
        <begin position="717"/>
        <end position="755"/>
    </location>
</feature>
<feature type="active site" description="Proton acceptor" evidence="10">
    <location>
        <position position="872"/>
    </location>
</feature>
<dbReference type="GO" id="GO:0005737">
    <property type="term" value="C:cytoplasm"/>
    <property type="evidence" value="ECO:0007669"/>
    <property type="project" value="TreeGrafter"/>
</dbReference>
<dbReference type="SUPFAM" id="SSF56112">
    <property type="entry name" value="Protein kinase-like (PK-like)"/>
    <property type="match status" value="2"/>
</dbReference>